<protein>
    <recommendedName>
        <fullName evidence="8">dihydropyrimidinase</fullName>
        <ecNumber evidence="8">3.5.2.2</ecNumber>
    </recommendedName>
</protein>
<dbReference type="AlphaFoldDB" id="A0AA88LAD3"/>
<dbReference type="SUPFAM" id="SSF51338">
    <property type="entry name" value="Composite domain of metallo-dependent hydrolases"/>
    <property type="match status" value="2"/>
</dbReference>
<comment type="caution">
    <text evidence="12">The sequence shown here is derived from an EMBL/GenBank/DDBJ whole genome shotgun (WGS) entry which is preliminary data.</text>
</comment>
<dbReference type="GO" id="GO:0046872">
    <property type="term" value="F:metal ion binding"/>
    <property type="evidence" value="ECO:0007669"/>
    <property type="project" value="UniProtKB-KW"/>
</dbReference>
<evidence type="ECO:0000313" key="12">
    <source>
        <dbReference type="EMBL" id="KAK2723102.1"/>
    </source>
</evidence>
<proteinExistence type="inferred from homology"/>
<evidence type="ECO:0000256" key="2">
    <source>
        <dbReference type="ARBA" id="ARBA00008829"/>
    </source>
</evidence>
<dbReference type="EMBL" id="JAVRJZ010000005">
    <property type="protein sequence ID" value="KAK2723103.1"/>
    <property type="molecule type" value="Genomic_DNA"/>
</dbReference>
<evidence type="ECO:0000256" key="5">
    <source>
        <dbReference type="ARBA" id="ARBA00022801"/>
    </source>
</evidence>
<dbReference type="GO" id="GO:0004157">
    <property type="term" value="F:dihydropyrimidinase activity"/>
    <property type="evidence" value="ECO:0007669"/>
    <property type="project" value="UniProtKB-EC"/>
</dbReference>
<dbReference type="InterPro" id="IPR032466">
    <property type="entry name" value="Metal_Hydrolase"/>
</dbReference>
<organism evidence="12 13">
    <name type="scientific">Artemia franciscana</name>
    <name type="common">Brine shrimp</name>
    <name type="synonym">Artemia sanfranciscana</name>
    <dbReference type="NCBI Taxonomy" id="6661"/>
    <lineage>
        <taxon>Eukaryota</taxon>
        <taxon>Metazoa</taxon>
        <taxon>Ecdysozoa</taxon>
        <taxon>Arthropoda</taxon>
        <taxon>Crustacea</taxon>
        <taxon>Branchiopoda</taxon>
        <taxon>Anostraca</taxon>
        <taxon>Artemiidae</taxon>
        <taxon>Artemia</taxon>
    </lineage>
</organism>
<evidence type="ECO:0000256" key="1">
    <source>
        <dbReference type="ARBA" id="ARBA00001947"/>
    </source>
</evidence>
<dbReference type="PANTHER" id="PTHR11647:SF1">
    <property type="entry name" value="COLLAPSIN RESPONSE MEDIATOR PROTEIN"/>
    <property type="match status" value="1"/>
</dbReference>
<gene>
    <name evidence="12" type="ORF">QYM36_003334</name>
</gene>
<reference evidence="12" key="1">
    <citation type="submission" date="2023-07" db="EMBL/GenBank/DDBJ databases">
        <title>Chromosome-level genome assembly of Artemia franciscana.</title>
        <authorList>
            <person name="Jo E."/>
        </authorList>
    </citation>
    <scope>NUCLEOTIDE SEQUENCE</scope>
    <source>
        <tissue evidence="12">Whole body</tissue>
    </source>
</reference>
<feature type="compositionally biased region" description="Polar residues" evidence="10">
    <location>
        <begin position="1"/>
        <end position="10"/>
    </location>
</feature>
<sequence>MSSDNNNDSQMCIPGMGENKPRPRVLGTSFFGYVPDAFSNDGPDFPSAKATVSSASPLVNLSGPSPLPVPIATETLPDDINPDSTKFEANSRGTTEEAFNESAQNRLIIKNGKVVNSDSVEDVDIYVEDGIIRQVGNNLIIPGGARVIDARGRYVFPGGVDTHTHFQLPFMGTCSIDDFYSGTKAAIAGGTTTIMDFVIPQKGQSLIEAYNEWRNWADENACCDYNFHVAVTWWSEQVKEEMAELVRNHGVNSFKIFMAYKDVFQLNDKEIYEVFEWCKELGAIAQVHAENGDIIKENCQKLLAAGITGPEGHALSRPEDVEAEAVNRACVLANQVDCPLYVVHVMSISAAKIIAEKRAQGNSVFGEPIAASLATNGTHYWDRCWRHAAAHVMGPPLRPNKETPDVLMDMLGRNDLQTTGTDHCTFSSAQKALGKDDFTKIPNGVNGVEERLMLLWDRGVVTEKLTPSRFVAVTSTNAAKIFNLYPKKGVISVGSDADIVIWNPNKSKVISAQTHHSKCDFNIFEGMECHGAPEYVILGGRVVVDEEEMKVVQGYGQFVPTDPFPAYVYDTIKVREEDRKPKGVNRDGTSSGLGDVLPPQLKATVPANNGEASVPAITPEPKEQVSPTPQSPVPNGADYSTPTRSYHASHFTRAPTVSGGRNMQDTTFSLSSDYPSADDCDEDNKTSIAVKAPPGGRSSGPFW</sequence>
<feature type="region of interest" description="Disordered" evidence="10">
    <location>
        <begin position="1"/>
        <end position="20"/>
    </location>
</feature>
<feature type="region of interest" description="Disordered" evidence="10">
    <location>
        <begin position="578"/>
        <end position="703"/>
    </location>
</feature>
<dbReference type="InterPro" id="IPR006680">
    <property type="entry name" value="Amidohydro-rel"/>
</dbReference>
<feature type="modified residue" description="N6-carboxylysine" evidence="9">
    <location>
        <position position="255"/>
    </location>
</feature>
<feature type="domain" description="Amidohydrolase-related" evidence="11">
    <location>
        <begin position="154"/>
        <end position="543"/>
    </location>
</feature>
<keyword evidence="6" id="KW-0862">Zinc</keyword>
<comment type="subunit">
    <text evidence="3">Homotetramer.</text>
</comment>
<comment type="PTM">
    <text evidence="9">Carbamylation allows a single lysine to coordinate two divalent metal cations.</text>
</comment>
<dbReference type="SUPFAM" id="SSF51556">
    <property type="entry name" value="Metallo-dependent hydrolases"/>
    <property type="match status" value="1"/>
</dbReference>
<dbReference type="FunFam" id="3.20.20.140:FF:000001">
    <property type="entry name" value="Dihydropyrimidinase like 3"/>
    <property type="match status" value="1"/>
</dbReference>
<keyword evidence="13" id="KW-1185">Reference proteome</keyword>
<dbReference type="Gene3D" id="2.30.40.10">
    <property type="entry name" value="Urease, subunit C, domain 1"/>
    <property type="match status" value="1"/>
</dbReference>
<evidence type="ECO:0000256" key="8">
    <source>
        <dbReference type="ARBA" id="ARBA00039113"/>
    </source>
</evidence>
<evidence type="ECO:0000256" key="9">
    <source>
        <dbReference type="PIRSR" id="PIRSR611778-50"/>
    </source>
</evidence>
<comment type="catalytic activity">
    <reaction evidence="7">
        <text>5,6-dihydrouracil + H2O = 3-(carbamoylamino)propanoate + H(+)</text>
        <dbReference type="Rhea" id="RHEA:16121"/>
        <dbReference type="ChEBI" id="CHEBI:11892"/>
        <dbReference type="ChEBI" id="CHEBI:15377"/>
        <dbReference type="ChEBI" id="CHEBI:15378"/>
        <dbReference type="ChEBI" id="CHEBI:15901"/>
        <dbReference type="EC" id="3.5.2.2"/>
    </reaction>
</comment>
<evidence type="ECO:0000256" key="10">
    <source>
        <dbReference type="SAM" id="MobiDB-lite"/>
    </source>
</evidence>
<keyword evidence="4" id="KW-0479">Metal-binding</keyword>
<dbReference type="EC" id="3.5.2.2" evidence="8"/>
<feature type="compositionally biased region" description="Polar residues" evidence="10">
    <location>
        <begin position="659"/>
        <end position="674"/>
    </location>
</feature>
<keyword evidence="5" id="KW-0378">Hydrolase</keyword>
<dbReference type="Gene3D" id="3.20.20.140">
    <property type="entry name" value="Metal-dependent hydrolases"/>
    <property type="match status" value="1"/>
</dbReference>
<evidence type="ECO:0000313" key="13">
    <source>
        <dbReference type="Proteomes" id="UP001187531"/>
    </source>
</evidence>
<name>A0AA88LAD3_ARTSF</name>
<dbReference type="Proteomes" id="UP001187531">
    <property type="component" value="Unassembled WGS sequence"/>
</dbReference>
<comment type="cofactor">
    <cofactor evidence="1">
        <name>Zn(2+)</name>
        <dbReference type="ChEBI" id="CHEBI:29105"/>
    </cofactor>
</comment>
<dbReference type="EMBL" id="JAVRJZ010000005">
    <property type="protein sequence ID" value="KAK2723102.1"/>
    <property type="molecule type" value="Genomic_DNA"/>
</dbReference>
<evidence type="ECO:0000256" key="3">
    <source>
        <dbReference type="ARBA" id="ARBA00011881"/>
    </source>
</evidence>
<accession>A0AA88LAD3</accession>
<dbReference type="GO" id="GO:0005829">
    <property type="term" value="C:cytosol"/>
    <property type="evidence" value="ECO:0007669"/>
    <property type="project" value="TreeGrafter"/>
</dbReference>
<dbReference type="EMBL" id="JAVRJZ010000005">
    <property type="protein sequence ID" value="KAK2723101.1"/>
    <property type="molecule type" value="Genomic_DNA"/>
</dbReference>
<evidence type="ECO:0000256" key="4">
    <source>
        <dbReference type="ARBA" id="ARBA00022723"/>
    </source>
</evidence>
<dbReference type="CDD" id="cd01314">
    <property type="entry name" value="D-HYD"/>
    <property type="match status" value="1"/>
</dbReference>
<evidence type="ECO:0000256" key="6">
    <source>
        <dbReference type="ARBA" id="ARBA00022833"/>
    </source>
</evidence>
<dbReference type="Pfam" id="PF01979">
    <property type="entry name" value="Amidohydro_1"/>
    <property type="match status" value="1"/>
</dbReference>
<dbReference type="InterPro" id="IPR050378">
    <property type="entry name" value="Metallo-dep_Hydrolases_sf"/>
</dbReference>
<dbReference type="InterPro" id="IPR011778">
    <property type="entry name" value="Hydantoinase/dihydroPyrase"/>
</dbReference>
<dbReference type="GO" id="GO:0006208">
    <property type="term" value="P:pyrimidine nucleobase catabolic process"/>
    <property type="evidence" value="ECO:0007669"/>
    <property type="project" value="TreeGrafter"/>
</dbReference>
<evidence type="ECO:0000259" key="11">
    <source>
        <dbReference type="Pfam" id="PF01979"/>
    </source>
</evidence>
<dbReference type="InterPro" id="IPR011059">
    <property type="entry name" value="Metal-dep_hydrolase_composite"/>
</dbReference>
<evidence type="ECO:0000256" key="7">
    <source>
        <dbReference type="ARBA" id="ARBA00036696"/>
    </source>
</evidence>
<dbReference type="NCBIfam" id="TIGR02033">
    <property type="entry name" value="D-hydantoinase"/>
    <property type="match status" value="1"/>
</dbReference>
<comment type="similarity">
    <text evidence="2">Belongs to the metallo-dependent hydrolases superfamily. Hydantoinase/dihydropyrimidinase family.</text>
</comment>
<dbReference type="PANTHER" id="PTHR11647">
    <property type="entry name" value="HYDRANTOINASE/DIHYDROPYRIMIDINASE FAMILY MEMBER"/>
    <property type="match status" value="1"/>
</dbReference>